<organism evidence="1 2">
    <name type="scientific">Dendrolimus kikuchii</name>
    <dbReference type="NCBI Taxonomy" id="765133"/>
    <lineage>
        <taxon>Eukaryota</taxon>
        <taxon>Metazoa</taxon>
        <taxon>Ecdysozoa</taxon>
        <taxon>Arthropoda</taxon>
        <taxon>Hexapoda</taxon>
        <taxon>Insecta</taxon>
        <taxon>Pterygota</taxon>
        <taxon>Neoptera</taxon>
        <taxon>Endopterygota</taxon>
        <taxon>Lepidoptera</taxon>
        <taxon>Glossata</taxon>
        <taxon>Ditrysia</taxon>
        <taxon>Bombycoidea</taxon>
        <taxon>Lasiocampidae</taxon>
        <taxon>Dendrolimus</taxon>
    </lineage>
</organism>
<accession>A0ACC1CER1</accession>
<name>A0ACC1CER1_9NEOP</name>
<dbReference type="EMBL" id="CM034415">
    <property type="protein sequence ID" value="KAJ0170008.1"/>
    <property type="molecule type" value="Genomic_DNA"/>
</dbReference>
<evidence type="ECO:0000313" key="2">
    <source>
        <dbReference type="Proteomes" id="UP000824533"/>
    </source>
</evidence>
<keyword evidence="2" id="KW-1185">Reference proteome</keyword>
<reference evidence="1 2" key="1">
    <citation type="journal article" date="2021" name="Front. Genet.">
        <title>Chromosome-Level Genome Assembly Reveals Significant Gene Expansion in the Toll and IMD Signaling Pathways of Dendrolimus kikuchii.</title>
        <authorList>
            <person name="Zhou J."/>
            <person name="Wu P."/>
            <person name="Xiong Z."/>
            <person name="Liu N."/>
            <person name="Zhao N."/>
            <person name="Ji M."/>
            <person name="Qiu Y."/>
            <person name="Yang B."/>
        </authorList>
    </citation>
    <scope>NUCLEOTIDE SEQUENCE [LARGE SCALE GENOMIC DNA]</scope>
    <source>
        <strain evidence="1">Ann1</strain>
    </source>
</reference>
<comment type="caution">
    <text evidence="1">The sequence shown here is derived from an EMBL/GenBank/DDBJ whole genome shotgun (WGS) entry which is preliminary data.</text>
</comment>
<protein>
    <submittedName>
        <fullName evidence="1">Uncharacterized protein</fullName>
    </submittedName>
</protein>
<dbReference type="Proteomes" id="UP000824533">
    <property type="component" value="Linkage Group LG29"/>
</dbReference>
<evidence type="ECO:0000313" key="1">
    <source>
        <dbReference type="EMBL" id="KAJ0170008.1"/>
    </source>
</evidence>
<proteinExistence type="predicted"/>
<gene>
    <name evidence="1" type="ORF">K1T71_014614</name>
</gene>
<sequence>MIVSRRSHEEKRYECEICSKRFRWENNLKDHERVHRRDKRFSCPVSRPSKTESMYILQEEGDHKQYLCSECSRPFKNPPCAVQHYRHVHLKLRPKLRSCYYCEVKVPGYMRAFHLEKEHGIPAPTCNACGKKFAFPNQVLRHQKNFHMGEKRYSCSVCDMKFTTSANLTQHEAKHSAERIHKCEYCEKAFKWRKNLTTHVMMHLDDRRHVCRVCQESFVQQTSLKYHITKKHPEIV</sequence>